<accession>A0A6A6YGI0</accession>
<organism evidence="1">
    <name type="scientific">Mytilinidion resinicola</name>
    <dbReference type="NCBI Taxonomy" id="574789"/>
    <lineage>
        <taxon>Eukaryota</taxon>
        <taxon>Fungi</taxon>
        <taxon>Dikarya</taxon>
        <taxon>Ascomycota</taxon>
        <taxon>Pezizomycotina</taxon>
        <taxon>Dothideomycetes</taxon>
        <taxon>Pleosporomycetidae</taxon>
        <taxon>Mytilinidiales</taxon>
        <taxon>Mytilinidiaceae</taxon>
        <taxon>Mytilinidion</taxon>
    </lineage>
</organism>
<keyword evidence="2" id="KW-1185">Reference proteome</keyword>
<dbReference type="EMBL" id="MU003704">
    <property type="protein sequence ID" value="KAF2807911.1"/>
    <property type="molecule type" value="Genomic_DNA"/>
</dbReference>
<evidence type="ECO:0000313" key="3">
    <source>
        <dbReference type="RefSeq" id="XP_033574875.1"/>
    </source>
</evidence>
<reference evidence="3" key="3">
    <citation type="submission" date="2025-04" db="UniProtKB">
        <authorList>
            <consortium name="RefSeq"/>
        </authorList>
    </citation>
    <scope>IDENTIFICATION</scope>
    <source>
        <strain evidence="3">CBS 304.34</strain>
    </source>
</reference>
<gene>
    <name evidence="1 3" type="ORF">BDZ99DRAFT_464811</name>
</gene>
<protein>
    <submittedName>
        <fullName evidence="1 3">Uncharacterized protein</fullName>
    </submittedName>
</protein>
<sequence length="147" mass="17290">MFATTIVHEISHAYWMFFRGVEADEPLHQRGDQKCELGFSWEQWAFGHQINPLGLSMGCRLHDGPLATRFKAQFRDDEETTSEESKFALLPGVTFEPLRPTKGCAWWRVKSTYPVNTREIWRAVPMKWIAEWFSKSVWDQRRKLKLG</sequence>
<name>A0A6A6YGI0_9PEZI</name>
<dbReference type="AlphaFoldDB" id="A0A6A6YGI0"/>
<dbReference type="RefSeq" id="XP_033574875.1">
    <property type="nucleotide sequence ID" value="XM_033720411.1"/>
</dbReference>
<dbReference type="OrthoDB" id="10254945at2759"/>
<dbReference type="GeneID" id="54461304"/>
<reference evidence="1 3" key="1">
    <citation type="journal article" date="2020" name="Stud. Mycol.">
        <title>101 Dothideomycetes genomes: a test case for predicting lifestyles and emergence of pathogens.</title>
        <authorList>
            <person name="Haridas S."/>
            <person name="Albert R."/>
            <person name="Binder M."/>
            <person name="Bloem J."/>
            <person name="Labutti K."/>
            <person name="Salamov A."/>
            <person name="Andreopoulos B."/>
            <person name="Baker S."/>
            <person name="Barry K."/>
            <person name="Bills G."/>
            <person name="Bluhm B."/>
            <person name="Cannon C."/>
            <person name="Castanera R."/>
            <person name="Culley D."/>
            <person name="Daum C."/>
            <person name="Ezra D."/>
            <person name="Gonzalez J."/>
            <person name="Henrissat B."/>
            <person name="Kuo A."/>
            <person name="Liang C."/>
            <person name="Lipzen A."/>
            <person name="Lutzoni F."/>
            <person name="Magnuson J."/>
            <person name="Mondo S."/>
            <person name="Nolan M."/>
            <person name="Ohm R."/>
            <person name="Pangilinan J."/>
            <person name="Park H.-J."/>
            <person name="Ramirez L."/>
            <person name="Alfaro M."/>
            <person name="Sun H."/>
            <person name="Tritt A."/>
            <person name="Yoshinaga Y."/>
            <person name="Zwiers L.-H."/>
            <person name="Turgeon B."/>
            <person name="Goodwin S."/>
            <person name="Spatafora J."/>
            <person name="Crous P."/>
            <person name="Grigoriev I."/>
        </authorList>
    </citation>
    <scope>NUCLEOTIDE SEQUENCE</scope>
    <source>
        <strain evidence="1 3">CBS 304.34</strain>
    </source>
</reference>
<reference evidence="3" key="2">
    <citation type="submission" date="2020-04" db="EMBL/GenBank/DDBJ databases">
        <authorList>
            <consortium name="NCBI Genome Project"/>
        </authorList>
    </citation>
    <scope>NUCLEOTIDE SEQUENCE</scope>
    <source>
        <strain evidence="3">CBS 304.34</strain>
    </source>
</reference>
<evidence type="ECO:0000313" key="2">
    <source>
        <dbReference type="Proteomes" id="UP000504636"/>
    </source>
</evidence>
<dbReference type="Proteomes" id="UP000504636">
    <property type="component" value="Unplaced"/>
</dbReference>
<evidence type="ECO:0000313" key="1">
    <source>
        <dbReference type="EMBL" id="KAF2807911.1"/>
    </source>
</evidence>
<proteinExistence type="predicted"/>